<feature type="compositionally biased region" description="Acidic residues" evidence="9">
    <location>
        <begin position="2563"/>
        <end position="2575"/>
    </location>
</feature>
<dbReference type="SMART" id="SM00028">
    <property type="entry name" value="TPR"/>
    <property type="match status" value="1"/>
</dbReference>
<dbReference type="InterPro" id="IPR022011">
    <property type="entry name" value="IR1-M"/>
</dbReference>
<dbReference type="CDD" id="cd13179">
    <property type="entry name" value="RanBD_RanBP1"/>
    <property type="match status" value="1"/>
</dbReference>
<dbReference type="SUPFAM" id="SSF50729">
    <property type="entry name" value="PH domain-like"/>
    <property type="match status" value="4"/>
</dbReference>
<evidence type="ECO:0000256" key="9">
    <source>
        <dbReference type="SAM" id="MobiDB-lite"/>
    </source>
</evidence>
<comment type="caution">
    <text evidence="12">The sequence shown here is derived from an EMBL/GenBank/DDBJ whole genome shotgun (WGS) entry which is preliminary data.</text>
</comment>
<keyword evidence="4 6" id="KW-0863">Zinc-finger</keyword>
<feature type="compositionally biased region" description="Acidic residues" evidence="9">
    <location>
        <begin position="3139"/>
        <end position="3149"/>
    </location>
</feature>
<organism evidence="12 13">
    <name type="scientific">Pleurodeles waltl</name>
    <name type="common">Iberian ribbed newt</name>
    <dbReference type="NCBI Taxonomy" id="8319"/>
    <lineage>
        <taxon>Eukaryota</taxon>
        <taxon>Metazoa</taxon>
        <taxon>Chordata</taxon>
        <taxon>Craniata</taxon>
        <taxon>Vertebrata</taxon>
        <taxon>Euteleostomi</taxon>
        <taxon>Amphibia</taxon>
        <taxon>Batrachia</taxon>
        <taxon>Caudata</taxon>
        <taxon>Salamandroidea</taxon>
        <taxon>Salamandridae</taxon>
        <taxon>Pleurodelinae</taxon>
        <taxon>Pleurodeles</taxon>
    </lineage>
</organism>
<gene>
    <name evidence="12" type="ORF">NDU88_006301</name>
</gene>
<feature type="domain" description="RanBP2-type" evidence="11">
    <location>
        <begin position="1876"/>
        <end position="1905"/>
    </location>
</feature>
<dbReference type="Gene3D" id="2.30.29.30">
    <property type="entry name" value="Pleckstrin-homology domain (PH domain)/Phosphotyrosine-binding domain (PTB)"/>
    <property type="match status" value="4"/>
</dbReference>
<evidence type="ECO:0000256" key="2">
    <source>
        <dbReference type="ARBA" id="ARBA00022723"/>
    </source>
</evidence>
<evidence type="ECO:0000313" key="13">
    <source>
        <dbReference type="Proteomes" id="UP001066276"/>
    </source>
</evidence>
<dbReference type="PROSITE" id="PS50005">
    <property type="entry name" value="TPR"/>
    <property type="match status" value="1"/>
</dbReference>
<evidence type="ECO:0000256" key="7">
    <source>
        <dbReference type="PROSITE-ProRule" id="PRU00339"/>
    </source>
</evidence>
<dbReference type="Pfam" id="PF12185">
    <property type="entry name" value="IR1-M"/>
    <property type="match status" value="1"/>
</dbReference>
<keyword evidence="8" id="KW-0175">Coiled coil</keyword>
<evidence type="ECO:0000256" key="5">
    <source>
        <dbReference type="ARBA" id="ARBA00022833"/>
    </source>
</evidence>
<feature type="domain" description="RanBP2-type" evidence="11">
    <location>
        <begin position="1707"/>
        <end position="1736"/>
    </location>
</feature>
<dbReference type="SMART" id="SM00160">
    <property type="entry name" value="RanBD"/>
    <property type="match status" value="4"/>
</dbReference>
<feature type="compositionally biased region" description="Polar residues" evidence="9">
    <location>
        <begin position="2548"/>
        <end position="2560"/>
    </location>
</feature>
<evidence type="ECO:0000256" key="1">
    <source>
        <dbReference type="ARBA" id="ARBA00022553"/>
    </source>
</evidence>
<dbReference type="Pfam" id="PF00641">
    <property type="entry name" value="Zn_ribbon_RanBP"/>
    <property type="match status" value="10"/>
</dbReference>
<dbReference type="GO" id="GO:0006913">
    <property type="term" value="P:nucleocytoplasmic transport"/>
    <property type="evidence" value="ECO:0007669"/>
    <property type="project" value="InterPro"/>
</dbReference>
<accession>A0AAV7NRJ2</accession>
<dbReference type="InterPro" id="IPR045255">
    <property type="entry name" value="RanBP1-like"/>
</dbReference>
<feature type="region of interest" description="Disordered" evidence="9">
    <location>
        <begin position="2440"/>
        <end position="2497"/>
    </location>
</feature>
<dbReference type="FunFam" id="1.25.40.10:FF:000114">
    <property type="entry name" value="E3 SUMO-protein ligase RanBP2 isoform X1"/>
    <property type="match status" value="1"/>
</dbReference>
<dbReference type="EMBL" id="JANPWB010000012">
    <property type="protein sequence ID" value="KAJ1118106.1"/>
    <property type="molecule type" value="Genomic_DNA"/>
</dbReference>
<dbReference type="GO" id="GO:0005096">
    <property type="term" value="F:GTPase activator activity"/>
    <property type="evidence" value="ECO:0007669"/>
    <property type="project" value="TreeGrafter"/>
</dbReference>
<feature type="repeat" description="TPR" evidence="7">
    <location>
        <begin position="60"/>
        <end position="93"/>
    </location>
</feature>
<dbReference type="GO" id="GO:0005737">
    <property type="term" value="C:cytoplasm"/>
    <property type="evidence" value="ECO:0007669"/>
    <property type="project" value="TreeGrafter"/>
</dbReference>
<name>A0AAV7NRJ2_PLEWA</name>
<dbReference type="InterPro" id="IPR036443">
    <property type="entry name" value="Znf_RanBP2_sf"/>
</dbReference>
<dbReference type="Proteomes" id="UP001066276">
    <property type="component" value="Chromosome 8"/>
</dbReference>
<keyword evidence="5" id="KW-0862">Zinc</keyword>
<dbReference type="FunFam" id="2.30.29.30:FF:000018">
    <property type="entry name" value="E3 SUMO-protein ligase RanBP2"/>
    <property type="match status" value="4"/>
</dbReference>
<feature type="domain" description="RanBP2-type" evidence="11">
    <location>
        <begin position="1420"/>
        <end position="1449"/>
    </location>
</feature>
<dbReference type="Pfam" id="PF00638">
    <property type="entry name" value="Ran_BP1"/>
    <property type="match status" value="4"/>
</dbReference>
<dbReference type="SUPFAM" id="SSF48452">
    <property type="entry name" value="TPR-like"/>
    <property type="match status" value="1"/>
</dbReference>
<dbReference type="InterPro" id="IPR019734">
    <property type="entry name" value="TPR_rpt"/>
</dbReference>
<evidence type="ECO:0000259" key="10">
    <source>
        <dbReference type="PROSITE" id="PS50196"/>
    </source>
</evidence>
<keyword evidence="7" id="KW-0802">TPR repeat</keyword>
<keyword evidence="1" id="KW-0597">Phosphoprotein</keyword>
<feature type="domain" description="RanBP2-type" evidence="11">
    <location>
        <begin position="1627"/>
        <end position="1656"/>
    </location>
</feature>
<feature type="domain" description="RanBP2-type" evidence="11">
    <location>
        <begin position="1340"/>
        <end position="1369"/>
    </location>
</feature>
<feature type="compositionally biased region" description="Basic and acidic residues" evidence="9">
    <location>
        <begin position="2460"/>
        <end position="2474"/>
    </location>
</feature>
<dbReference type="InterPro" id="IPR045256">
    <property type="entry name" value="RanBP1_RanBD"/>
</dbReference>
<dbReference type="PROSITE" id="PS50196">
    <property type="entry name" value="RANBD1"/>
    <property type="match status" value="4"/>
</dbReference>
<keyword evidence="2" id="KW-0479">Metal-binding</keyword>
<feature type="region of interest" description="Disordered" evidence="9">
    <location>
        <begin position="2548"/>
        <end position="2577"/>
    </location>
</feature>
<dbReference type="SUPFAM" id="SSF90209">
    <property type="entry name" value="Ran binding protein zinc finger-like"/>
    <property type="match status" value="10"/>
</dbReference>
<evidence type="ECO:0000256" key="6">
    <source>
        <dbReference type="PROSITE-ProRule" id="PRU00322"/>
    </source>
</evidence>
<evidence type="ECO:0000259" key="11">
    <source>
        <dbReference type="PROSITE" id="PS50199"/>
    </source>
</evidence>
<feature type="domain" description="RanBD1" evidence="10">
    <location>
        <begin position="2579"/>
        <end position="2715"/>
    </location>
</feature>
<feature type="coiled-coil region" evidence="8">
    <location>
        <begin position="804"/>
        <end position="831"/>
    </location>
</feature>
<dbReference type="GO" id="GO:0005643">
    <property type="term" value="C:nuclear pore"/>
    <property type="evidence" value="ECO:0007669"/>
    <property type="project" value="TreeGrafter"/>
</dbReference>
<dbReference type="InterPro" id="IPR011990">
    <property type="entry name" value="TPR-like_helical_dom_sf"/>
</dbReference>
<feature type="region of interest" description="Disordered" evidence="9">
    <location>
        <begin position="2181"/>
        <end position="2232"/>
    </location>
</feature>
<feature type="domain" description="RanBP2-type" evidence="11">
    <location>
        <begin position="1560"/>
        <end position="1589"/>
    </location>
</feature>
<evidence type="ECO:0000313" key="12">
    <source>
        <dbReference type="EMBL" id="KAJ1118106.1"/>
    </source>
</evidence>
<keyword evidence="3" id="KW-0677">Repeat</keyword>
<evidence type="ECO:0000256" key="3">
    <source>
        <dbReference type="ARBA" id="ARBA00022737"/>
    </source>
</evidence>
<dbReference type="FunFam" id="4.10.1060.10:FF:000003">
    <property type="entry name" value="E3 SUMO-protein ligase RanBP2"/>
    <property type="match status" value="7"/>
</dbReference>
<feature type="domain" description="RanBP2-type" evidence="11">
    <location>
        <begin position="2077"/>
        <end position="2106"/>
    </location>
</feature>
<evidence type="ECO:0008006" key="14">
    <source>
        <dbReference type="Google" id="ProtNLM"/>
    </source>
</evidence>
<feature type="region of interest" description="Disordered" evidence="9">
    <location>
        <begin position="928"/>
        <end position="957"/>
    </location>
</feature>
<protein>
    <recommendedName>
        <fullName evidence="14">E3 SUMO-protein ligase RanBP2</fullName>
    </recommendedName>
</protein>
<feature type="domain" description="RanBD1" evidence="10">
    <location>
        <begin position="2296"/>
        <end position="2432"/>
    </location>
</feature>
<sequence>MRRSKAEVERYIASVQSSAPSPREKSMKGFFFAKLYYEAKEYELAKRYISSYLDVQERDPKALKFLGHLHEVEGLVDKAVGCYKSSVELNPTQKDLVLKIAELLCDKNVDDGRAEYWVERASKLFPGSPAVYKLKEKLLNFKGEVGWNQLFDLIQSELCTRPDDVYVNIRLVELYRTNKRMEEAVNHCLNAEKKGALRANLEWCTCVVHILKEYLKSFQGTGPDKRLWRLLNKELLLAHCNLMLLSLSSKDVQECRKVFQSFDQTLQAIKQYATGTDDLSIMFLEMRGQFYMHAGTLLLKMAQNSEAHWRAVAEPAALCYLIAFQVPKPKMKSIKGSENGQDLLEMLACDRQSQSGHMLCNLSLNKEGFLKGVVETFANKSGRSVLFDVFFEKKLAMDQSFLGSDDICDIDSTKPEIVELARYDNGSIRLHCGDLHHLAWLGLQYHMSSPSEIRKWLKQLFPRLPQETPRLNTNAPESICILDLEIFLLGVIFTSNLQLQNHFNIHYHPNQPKYLPLPICTSLGTERQRSWWGAVYSLIHKKTQPGESAKLRLLFQHELITLRALEKHGLQPAIIIHWARNLHKTGSNLNSYYDQKDYMVRCVHYWKKILPLLDCIKKKKNIPEPIDPLFKHFHSQDIQIHEVSNYEEEARIAFASLDVVDGKFDDAIRTFDEIKNVVSYWNLARIFQRKAEDIENDAISAEEQEECANCLQKSKMYLSKIIDQSFADSSVSEKLPVSLETVKMMLDTVLKELGEYCGEDNSVLKDEASQKDEEIKLSTHTPTKLSISPNKSYKLSPKTPPSWVEDQRAILQMLCHQVEALNNEVRELKLSYSGNAHSGRWSSEGFGPEVMPDGYQGTPSFHGTPLTVSTPGAAEYYNQAPAYSSKYLLRTATSDTPAKAPLYGGNQLASQPHMYAYQQPIPNLPVQSTSSKLPQETFGSSVHYSSPGPGRLSPRGEDYYSYGVPKTTANPPLPEPGYFTKPTSVPQGLYSKFEELEKMHLSLTSQTDSLKIPPFINSSQDTPSAFKFTSNFQSNDGGFTFSTPQFVPPSTSFSGSESLFSLLTSETLCEDSQRGHKASADSQESKQKNLFNFGQKHFSGPSLKENGAQKLDKTPVVFDKGYPTFSIKDTKTLVFETPTADVANVSDASDASGLGASDDGPHFEPVVPLPDKVEVKTGEEDEEELFSNRAKLFRFDNDLKEWKERGIGIVKLLRHKKSGKVRLLMRREQVLKICANHYISPNMTLKPNAGSDKSYVWHALDYADEMPKPEQLAIRFKTPGEAQLFKQKFEESQKHLKEKTTVGSPPQQGGEASHQLVNKVKGMDKSSSAGATFGKQSSGKLGEWHCDGCMVRNNGTALVCISCQAPPPNMTNKVKVAPVRDTKTSTTVAPGVTALPTFSFGKIAVDTSSGAGFGGQYTKKLGEWDCDVCLVRNAATTSICVACQTSHQHAGSEVVATLTTPSSSFATPASMHLPQSFNFSNETSGPVSGSSSRSRKKKGPWVCRVCSMTNEAGAKLCGTCGNPVTTLVPGSELQVSADTIVLGDNSTSLKSDFGALFSRKEGQWDCSVCLVRNEASSSSCASCLTCNPQVASATSVAPPSVLSFKFGSTSEAGTLKASGIQSEFSKKEGQWDCKTCFAKNDPSLANCVACQTSNLCDKIVPSSIPHLSALFGLKNKLSGLNSVTSGTESKCGSSESSFTVSKHFGKKKGEWDCSVCLVVNKEAAKMCAACQTPVTTSTVQRSSLLAPSNNSGSGDTCNAVKVDFGAYFSTKEGQWDCKMCLVRNEASSVSCVSCLTPNPQTTPITIVTFPPAPSFKFGSSTESSTIKPAGLPLTPNSQATLTNSVTFPPSSSFKFGSSTESSTLKPSSFGSQFSKREGQWDCSMCLVRNEASLVSCAACLTPNPQATLTNSVTFPPGPSFKFGSSTESSTLKPSSFGSQFSKREGQWDCSMCLVRNEASSVSCAACLTPNPQATPTTSVTFPPGPSFKFGSSTESSTLKPSGFGSQFSKREGQWDCSMCLVRNEASSVSCAACLTPNPQAAPTTSVTFPPSSSFKFGSSTESSAIKPSGFGSQFSKAEGQWDCTVCSVRNKLSVTNCSACQAPKPSSLTFGFKNVIFDPKAAQANTVSNSAFTGSNFQFGLPEKEKIPSSTFEMPSFNSKSNPVKKGFAFSDPVPSGGFKFGIQDLPKNDQQNRQSKEHTATSLKVPGIDASQKPTESGILAPRDGSLKPNDVDFGQKITTFTDLATPSERQADKKDLNFKSISQKNSVVGGGGSTTLEQERGDELYQTEDSDDIHFEPVVQLPEKVEIVTGEEDEKVIYSERVKLFRFDADTSQWKERGVGSLKILRNERTGALRLLMRRDQVLKVCANHWITNSIKLKPLSGSDRAWMWLASDFSEGDVKLEQLAAKFKSSDQAQDFKSKFEESQKFLMNQSLQTSGNTLKLDSSNVNKEGKPAGGDRIAEQQGKHHEKDTPKNTSVIDSPSVEAKPVECSKSKSDSLGEKTLQVSLANTVSISPIVSKSFKKSLFSFGEAAAGFNFNFQPVLSPSKSPTNLNHSRVSVGTDEESDITQEEERDGPCFEPVVPLPDLVEVSSGEENEQVLFRNRAKLFRFDKEANQWKERGIGDIKILQNYNTKTVRIIMRRDQVLKLCANHRITSGIHLKPMAGMERAWIWTAHDFAEGEGKTELFAVRFKLQSVADSFHQAFVESQQAQESGMLLSPLPIADSPLKPTLCGKIAVAVLEETTRERTDQDLDDSTTVVSPVKFEANDSSEKQTKTFITPPKFVFGSDSVKNIFSSGKPQSFSFGSTSTAGTPFGFSFNPLKSEGERNSSVTHNTTAKRLDFDKGAESSEVSIISHKNAYRNRLMSSTLEVYTEKEICQIPMTDENRKEDAILFSDDVVFVYELSPTPEQKALAESLQLPPTFFCYKSRPHYESDDDQDDEDFETAVKKLNGQLYRHVACDGFSNDQVQGAEGQVDVSEELKSENLKSLHLSSFGVTDKDTCSQALMVTACAFEETQEKEVSSSINTTHSFKFEVPKPTISFKEEEDSNIEQIQTSPFASNAPGDMSSIFQNPDSKFRGLKNFDQFGFSSSTGQSFADLATSNSGNFAFGSTDKNFSWENSGAVIFSSQAASKSGDNEDDDGDEATQNEDVHFEPIVSLAEVEVKSGEEDEEILFKERAKLYRWDRDVTQWKERGEGEIKILFRPEKKCYRILMRRDQIFKVCANHVLSTLMDIQPLASSNNALVWTAMDYSDGVERAEQFAVRFKTQAMADSFKKTFQECQQNLPPATDAS</sequence>
<dbReference type="InterPro" id="IPR011993">
    <property type="entry name" value="PH-like_dom_sf"/>
</dbReference>
<evidence type="ECO:0000256" key="8">
    <source>
        <dbReference type="SAM" id="Coils"/>
    </source>
</evidence>
<feature type="domain" description="RanBP2-type" evidence="11">
    <location>
        <begin position="1497"/>
        <end position="1526"/>
    </location>
</feature>
<dbReference type="PROSITE" id="PS01358">
    <property type="entry name" value="ZF_RANBP2_1"/>
    <property type="match status" value="11"/>
</dbReference>
<evidence type="ECO:0000256" key="4">
    <source>
        <dbReference type="ARBA" id="ARBA00022771"/>
    </source>
</evidence>
<dbReference type="PANTHER" id="PTHR23138">
    <property type="entry name" value="RAN BINDING PROTEIN"/>
    <property type="match status" value="1"/>
</dbReference>
<dbReference type="SMART" id="SM00547">
    <property type="entry name" value="ZnF_RBZ"/>
    <property type="match status" value="11"/>
</dbReference>
<dbReference type="Gene3D" id="1.25.40.10">
    <property type="entry name" value="Tetratricopeptide repeat domain"/>
    <property type="match status" value="1"/>
</dbReference>
<feature type="region of interest" description="Disordered" evidence="9">
    <location>
        <begin position="3131"/>
        <end position="3152"/>
    </location>
</feature>
<feature type="compositionally biased region" description="Basic and acidic residues" evidence="9">
    <location>
        <begin position="2488"/>
        <end position="2497"/>
    </location>
</feature>
<feature type="domain" description="RanBD1" evidence="10">
    <location>
        <begin position="1162"/>
        <end position="1298"/>
    </location>
</feature>
<dbReference type="InterPro" id="IPR001876">
    <property type="entry name" value="Znf_RanBP2"/>
</dbReference>
<dbReference type="PROSITE" id="PS50199">
    <property type="entry name" value="ZF_RANBP2_2"/>
    <property type="match status" value="11"/>
</dbReference>
<dbReference type="PANTHER" id="PTHR23138:SF87">
    <property type="entry name" value="E3 SUMO-PROTEIN LIGASE RANBP2"/>
    <property type="match status" value="1"/>
</dbReference>
<reference evidence="12" key="1">
    <citation type="journal article" date="2022" name="bioRxiv">
        <title>Sequencing and chromosome-scale assembly of the giantPleurodeles waltlgenome.</title>
        <authorList>
            <person name="Brown T."/>
            <person name="Elewa A."/>
            <person name="Iarovenko S."/>
            <person name="Subramanian E."/>
            <person name="Araus A.J."/>
            <person name="Petzold A."/>
            <person name="Susuki M."/>
            <person name="Suzuki K.-i.T."/>
            <person name="Hayashi T."/>
            <person name="Toyoda A."/>
            <person name="Oliveira C."/>
            <person name="Osipova E."/>
            <person name="Leigh N.D."/>
            <person name="Simon A."/>
            <person name="Yun M.H."/>
        </authorList>
    </citation>
    <scope>NUCLEOTIDE SEQUENCE</scope>
    <source>
        <strain evidence="12">20211129_DDA</strain>
        <tissue evidence="12">Liver</tissue>
    </source>
</reference>
<proteinExistence type="predicted"/>
<feature type="domain" description="RanBP2-type" evidence="11">
    <location>
        <begin position="1943"/>
        <end position="1972"/>
    </location>
</feature>
<feature type="compositionally biased region" description="Polar residues" evidence="9">
    <location>
        <begin position="928"/>
        <end position="944"/>
    </location>
</feature>
<dbReference type="Gene3D" id="4.10.1060.10">
    <property type="entry name" value="Zinc finger, RanBP2-type"/>
    <property type="match status" value="10"/>
</dbReference>
<feature type="domain" description="RanBP2-type" evidence="11">
    <location>
        <begin position="1771"/>
        <end position="1800"/>
    </location>
</feature>
<feature type="domain" description="RanBP2-type" evidence="11">
    <location>
        <begin position="2010"/>
        <end position="2039"/>
    </location>
</feature>
<dbReference type="InterPro" id="IPR000156">
    <property type="entry name" value="Ran_bind_dom"/>
</dbReference>
<dbReference type="GO" id="GO:0008270">
    <property type="term" value="F:zinc ion binding"/>
    <property type="evidence" value="ECO:0007669"/>
    <property type="project" value="UniProtKB-KW"/>
</dbReference>
<feature type="compositionally biased region" description="Polar residues" evidence="9">
    <location>
        <begin position="2440"/>
        <end position="2450"/>
    </location>
</feature>
<keyword evidence="13" id="KW-1185">Reference proteome</keyword>
<feature type="region of interest" description="Disordered" evidence="9">
    <location>
        <begin position="1294"/>
        <end position="1315"/>
    </location>
</feature>
<feature type="domain" description="RanBD1" evidence="10">
    <location>
        <begin position="3154"/>
        <end position="3289"/>
    </location>
</feature>